<dbReference type="CDD" id="cd04471">
    <property type="entry name" value="S1_RNase_R"/>
    <property type="match status" value="1"/>
</dbReference>
<dbReference type="InterPro" id="IPR011129">
    <property type="entry name" value="CSD"/>
</dbReference>
<proteinExistence type="predicted"/>
<feature type="compositionally biased region" description="Polar residues" evidence="4">
    <location>
        <begin position="436"/>
        <end position="445"/>
    </location>
</feature>
<dbReference type="PANTHER" id="PTHR23355">
    <property type="entry name" value="RIBONUCLEASE"/>
    <property type="match status" value="1"/>
</dbReference>
<keyword evidence="7" id="KW-1185">Reference proteome</keyword>
<dbReference type="InterPro" id="IPR013223">
    <property type="entry name" value="RNase_B_OB_dom"/>
</dbReference>
<dbReference type="Gene3D" id="2.40.50.140">
    <property type="entry name" value="Nucleic acid-binding proteins"/>
    <property type="match status" value="2"/>
</dbReference>
<feature type="domain" description="S1 motif" evidence="5">
    <location>
        <begin position="672"/>
        <end position="760"/>
    </location>
</feature>
<protein>
    <submittedName>
        <fullName evidence="6">VacB/RNase II family 3'-5' exoribonuclease</fullName>
    </submittedName>
</protein>
<feature type="compositionally biased region" description="Acidic residues" evidence="4">
    <location>
        <begin position="765"/>
        <end position="782"/>
    </location>
</feature>
<dbReference type="GO" id="GO:0005829">
    <property type="term" value="C:cytosol"/>
    <property type="evidence" value="ECO:0007669"/>
    <property type="project" value="TreeGrafter"/>
</dbReference>
<dbReference type="SMART" id="SM00955">
    <property type="entry name" value="RNB"/>
    <property type="match status" value="1"/>
</dbReference>
<feature type="region of interest" description="Disordered" evidence="4">
    <location>
        <begin position="425"/>
        <end position="445"/>
    </location>
</feature>
<evidence type="ECO:0000259" key="5">
    <source>
        <dbReference type="PROSITE" id="PS50126"/>
    </source>
</evidence>
<keyword evidence="1" id="KW-0540">Nuclease</keyword>
<dbReference type="EMBL" id="JACJPW010000003">
    <property type="protein sequence ID" value="MBD2179841.1"/>
    <property type="molecule type" value="Genomic_DNA"/>
</dbReference>
<dbReference type="Pfam" id="PF08206">
    <property type="entry name" value="OB_RNB"/>
    <property type="match status" value="1"/>
</dbReference>
<dbReference type="PANTHER" id="PTHR23355:SF9">
    <property type="entry name" value="DIS3-LIKE EXONUCLEASE 2"/>
    <property type="match status" value="1"/>
</dbReference>
<feature type="compositionally biased region" description="Basic and acidic residues" evidence="4">
    <location>
        <begin position="426"/>
        <end position="435"/>
    </location>
</feature>
<comment type="caution">
    <text evidence="6">The sequence shown here is derived from an EMBL/GenBank/DDBJ whole genome shotgun (WGS) entry which is preliminary data.</text>
</comment>
<dbReference type="RefSeq" id="WP_190461448.1">
    <property type="nucleotide sequence ID" value="NZ_JACJPW010000003.1"/>
</dbReference>
<accession>A0A926ZGI2</accession>
<dbReference type="Pfam" id="PF00575">
    <property type="entry name" value="S1"/>
    <property type="match status" value="1"/>
</dbReference>
<evidence type="ECO:0000256" key="4">
    <source>
        <dbReference type="SAM" id="MobiDB-lite"/>
    </source>
</evidence>
<name>A0A926ZGI2_9CYAN</name>
<dbReference type="GO" id="GO:0006402">
    <property type="term" value="P:mRNA catabolic process"/>
    <property type="evidence" value="ECO:0007669"/>
    <property type="project" value="TreeGrafter"/>
</dbReference>
<dbReference type="GO" id="GO:0004540">
    <property type="term" value="F:RNA nuclease activity"/>
    <property type="evidence" value="ECO:0007669"/>
    <property type="project" value="InterPro"/>
</dbReference>
<dbReference type="SUPFAM" id="SSF50249">
    <property type="entry name" value="Nucleic acid-binding proteins"/>
    <property type="match status" value="3"/>
</dbReference>
<sequence length="782" mass="87316">MEFSIATLLSNFPDDKLVAVKALEKKLGCQDEPCLHQLEIALDALEKIGILVKERGKYRRIFEPGVVEAKLRCSSKGFCFAIQNVEGAADIYVRESHLSTAWNGDRVLVKITKEGNRRRSPEGEVRLILERANPSVLARVKQTVDRLGRTIYRAVPLDDRLLFELDLLANGKNLAQSIDHLVHVEILRYPLATSPPVGRVAQILGSDAEAAADIDIVCCKHDLPRSFPDAVLKAVEKLPNAPTRTDLKNRFDLRHLVTIAITPDAANENDESTSVVEQAFTLEKIDAENWRVGVHIADVAYYVPIDSPIDREAQRRGRCVHLGETILPLLPEALLERCSLIVGEDKLAISVLLTLNGAGELVEFEIQPSVIQVDYQLSQSQARAILLRHEVPLSRAMMHDVAPVIPTLDQLVVLSQGVRQQRRKRGGFEIKKSESENQFNSQFNDEGSSNVLVSLPGHPDRSTIAEWMILVNQVVGNHMNALGVPTMYRVQPAPDPDDVQESIKLAGNLGIDLQLEQEDAVLPSDFQSFIQQFAASKSEKVLSSLLQATLKPAVYSTAPASHFSLALESGYVHCISPAQRYSDLLVQRLLQAVFEQGRDRRTTRAKEQVNLRHSSCHGNINWNVLPPALQEELEAHLTAVVVPLNERQKEAEDAEADLAGLKKAELMKERTGEVFPGVITGVQSYGFFVEMEVPLPDGKLFYPEGLVHVSSLKDDWYEYRSRQEALVGRKNRKQYRLGDRVEVQVKSVDYYRQQIDLVTVGSDGETLDDDLEDDPFINMDDD</sequence>
<evidence type="ECO:0000256" key="3">
    <source>
        <dbReference type="ARBA" id="ARBA00022839"/>
    </source>
</evidence>
<organism evidence="6 7">
    <name type="scientific">Aerosakkonema funiforme FACHB-1375</name>
    <dbReference type="NCBI Taxonomy" id="2949571"/>
    <lineage>
        <taxon>Bacteria</taxon>
        <taxon>Bacillati</taxon>
        <taxon>Cyanobacteriota</taxon>
        <taxon>Cyanophyceae</taxon>
        <taxon>Oscillatoriophycideae</taxon>
        <taxon>Aerosakkonematales</taxon>
        <taxon>Aerosakkonemataceae</taxon>
        <taxon>Aerosakkonema</taxon>
    </lineage>
</organism>
<dbReference type="InterPro" id="IPR040476">
    <property type="entry name" value="CSD2"/>
</dbReference>
<evidence type="ECO:0000313" key="6">
    <source>
        <dbReference type="EMBL" id="MBD2179841.1"/>
    </source>
</evidence>
<dbReference type="AlphaFoldDB" id="A0A926ZGI2"/>
<dbReference type="PROSITE" id="PS50126">
    <property type="entry name" value="S1"/>
    <property type="match status" value="1"/>
</dbReference>
<dbReference type="Pfam" id="PF17876">
    <property type="entry name" value="CSD2"/>
    <property type="match status" value="1"/>
</dbReference>
<keyword evidence="3" id="KW-0269">Exonuclease</keyword>
<dbReference type="InterPro" id="IPR050180">
    <property type="entry name" value="RNR_Ribonuclease"/>
</dbReference>
<reference evidence="6" key="2">
    <citation type="submission" date="2020-08" db="EMBL/GenBank/DDBJ databases">
        <authorList>
            <person name="Chen M."/>
            <person name="Teng W."/>
            <person name="Zhao L."/>
            <person name="Hu C."/>
            <person name="Zhou Y."/>
            <person name="Han B."/>
            <person name="Song L."/>
            <person name="Shu W."/>
        </authorList>
    </citation>
    <scope>NUCLEOTIDE SEQUENCE</scope>
    <source>
        <strain evidence="6">FACHB-1375</strain>
    </source>
</reference>
<evidence type="ECO:0000313" key="7">
    <source>
        <dbReference type="Proteomes" id="UP000641646"/>
    </source>
</evidence>
<dbReference type="GO" id="GO:0003723">
    <property type="term" value="F:RNA binding"/>
    <property type="evidence" value="ECO:0007669"/>
    <property type="project" value="InterPro"/>
</dbReference>
<dbReference type="InterPro" id="IPR001900">
    <property type="entry name" value="RNase_II/R"/>
</dbReference>
<feature type="region of interest" description="Disordered" evidence="4">
    <location>
        <begin position="763"/>
        <end position="782"/>
    </location>
</feature>
<reference evidence="6" key="1">
    <citation type="journal article" date="2015" name="ISME J.">
        <title>Draft Genome Sequence of Streptomyces incarnatus NRRL8089, which Produces the Nucleoside Antibiotic Sinefungin.</title>
        <authorList>
            <person name="Oshima K."/>
            <person name="Hattori M."/>
            <person name="Shimizu H."/>
            <person name="Fukuda K."/>
            <person name="Nemoto M."/>
            <person name="Inagaki K."/>
            <person name="Tamura T."/>
        </authorList>
    </citation>
    <scope>NUCLEOTIDE SEQUENCE</scope>
    <source>
        <strain evidence="6">FACHB-1375</strain>
    </source>
</reference>
<dbReference type="Proteomes" id="UP000641646">
    <property type="component" value="Unassembled WGS sequence"/>
</dbReference>
<dbReference type="InterPro" id="IPR012340">
    <property type="entry name" value="NA-bd_OB-fold"/>
</dbReference>
<dbReference type="GO" id="GO:0004527">
    <property type="term" value="F:exonuclease activity"/>
    <property type="evidence" value="ECO:0007669"/>
    <property type="project" value="UniProtKB-KW"/>
</dbReference>
<gene>
    <name evidence="6" type="ORF">H6G03_01730</name>
</gene>
<dbReference type="SMART" id="SM00316">
    <property type="entry name" value="S1"/>
    <property type="match status" value="1"/>
</dbReference>
<dbReference type="InterPro" id="IPR003029">
    <property type="entry name" value="S1_domain"/>
</dbReference>
<evidence type="ECO:0000256" key="1">
    <source>
        <dbReference type="ARBA" id="ARBA00022722"/>
    </source>
</evidence>
<dbReference type="Pfam" id="PF00773">
    <property type="entry name" value="RNB"/>
    <property type="match status" value="1"/>
</dbReference>
<evidence type="ECO:0000256" key="2">
    <source>
        <dbReference type="ARBA" id="ARBA00022801"/>
    </source>
</evidence>
<keyword evidence="2" id="KW-0378">Hydrolase</keyword>
<dbReference type="SMART" id="SM00357">
    <property type="entry name" value="CSP"/>
    <property type="match status" value="1"/>
</dbReference>